<reference evidence="8" key="1">
    <citation type="journal article" date="2017" name="Nat. Microbiol.">
        <title>Global analysis of biosynthetic gene clusters reveals vast potential of secondary metabolite production in Penicillium species.</title>
        <authorList>
            <person name="Nielsen J.C."/>
            <person name="Grijseels S."/>
            <person name="Prigent S."/>
            <person name="Ji B."/>
            <person name="Dainat J."/>
            <person name="Nielsen K.F."/>
            <person name="Frisvad J.C."/>
            <person name="Workman M."/>
            <person name="Nielsen J."/>
        </authorList>
    </citation>
    <scope>NUCLEOTIDE SEQUENCE [LARGE SCALE GENOMIC DNA]</scope>
    <source>
        <strain evidence="8">IBT 24891</strain>
    </source>
</reference>
<name>A0A1V6SZJ7_9EURO</name>
<dbReference type="Proteomes" id="UP000191285">
    <property type="component" value="Unassembled WGS sequence"/>
</dbReference>
<keyword evidence="4" id="KW-0411">Iron-sulfur</keyword>
<sequence length="160" mass="18027">MEVSKEPVQPDDWHLVGRVSSFPDIGQDEKGCRVLSGCKTLSIPKKDDQEQSRGNRFSDLGDQVLVFKYKGFLHAIDNQCPHSAFPLKQGNVFDIEDLGAGIKCFRHGWRFDLFTGKGDRGSHKLNLWDIELRDPCVSEIDGKAASSTDKEVWVRRPPQA</sequence>
<dbReference type="Pfam" id="PF00355">
    <property type="entry name" value="Rieske"/>
    <property type="match status" value="1"/>
</dbReference>
<dbReference type="AlphaFoldDB" id="A0A1V6SZJ7"/>
<organism evidence="7 8">
    <name type="scientific">Penicillium steckii</name>
    <dbReference type="NCBI Taxonomy" id="303698"/>
    <lineage>
        <taxon>Eukaryota</taxon>
        <taxon>Fungi</taxon>
        <taxon>Dikarya</taxon>
        <taxon>Ascomycota</taxon>
        <taxon>Pezizomycotina</taxon>
        <taxon>Eurotiomycetes</taxon>
        <taxon>Eurotiomycetidae</taxon>
        <taxon>Eurotiales</taxon>
        <taxon>Aspergillaceae</taxon>
        <taxon>Penicillium</taxon>
    </lineage>
</organism>
<dbReference type="PANTHER" id="PTHR21496">
    <property type="entry name" value="FERREDOXIN-RELATED"/>
    <property type="match status" value="1"/>
</dbReference>
<comment type="caution">
    <text evidence="7">The sequence shown here is derived from an EMBL/GenBank/DDBJ whole genome shotgun (WGS) entry which is preliminary data.</text>
</comment>
<dbReference type="InterPro" id="IPR017941">
    <property type="entry name" value="Rieske_2Fe-2S"/>
</dbReference>
<dbReference type="PANTHER" id="PTHR21496:SF0">
    <property type="entry name" value="RIESKE DOMAIN-CONTAINING PROTEIN"/>
    <property type="match status" value="1"/>
</dbReference>
<dbReference type="EMBL" id="MLKD01000015">
    <property type="protein sequence ID" value="OQE19386.1"/>
    <property type="molecule type" value="Genomic_DNA"/>
</dbReference>
<keyword evidence="8" id="KW-1185">Reference proteome</keyword>
<keyword evidence="3" id="KW-0408">Iron</keyword>
<dbReference type="GO" id="GO:0051537">
    <property type="term" value="F:2 iron, 2 sulfur cluster binding"/>
    <property type="evidence" value="ECO:0007669"/>
    <property type="project" value="UniProtKB-KW"/>
</dbReference>
<proteinExistence type="predicted"/>
<keyword evidence="1" id="KW-0001">2Fe-2S</keyword>
<dbReference type="InterPro" id="IPR036922">
    <property type="entry name" value="Rieske_2Fe-2S_sf"/>
</dbReference>
<evidence type="ECO:0000256" key="4">
    <source>
        <dbReference type="ARBA" id="ARBA00023014"/>
    </source>
</evidence>
<evidence type="ECO:0000313" key="7">
    <source>
        <dbReference type="EMBL" id="OQE19386.1"/>
    </source>
</evidence>
<evidence type="ECO:0000259" key="6">
    <source>
        <dbReference type="PROSITE" id="PS51296"/>
    </source>
</evidence>
<dbReference type="CDD" id="cd03467">
    <property type="entry name" value="Rieske"/>
    <property type="match status" value="1"/>
</dbReference>
<comment type="cofactor">
    <cofactor evidence="5">
        <name>[2Fe-2S] cluster</name>
        <dbReference type="ChEBI" id="CHEBI:190135"/>
    </cofactor>
</comment>
<evidence type="ECO:0000256" key="5">
    <source>
        <dbReference type="ARBA" id="ARBA00034078"/>
    </source>
</evidence>
<dbReference type="SUPFAM" id="SSF50022">
    <property type="entry name" value="ISP domain"/>
    <property type="match status" value="1"/>
</dbReference>
<dbReference type="Gene3D" id="2.102.10.10">
    <property type="entry name" value="Rieske [2Fe-2S] iron-sulphur domain"/>
    <property type="match status" value="1"/>
</dbReference>
<dbReference type="STRING" id="303698.A0A1V6SZJ7"/>
<evidence type="ECO:0000256" key="2">
    <source>
        <dbReference type="ARBA" id="ARBA00022723"/>
    </source>
</evidence>
<evidence type="ECO:0000256" key="1">
    <source>
        <dbReference type="ARBA" id="ARBA00022714"/>
    </source>
</evidence>
<gene>
    <name evidence="7" type="ORF">PENSTE_c015G00976</name>
</gene>
<dbReference type="GO" id="GO:0046872">
    <property type="term" value="F:metal ion binding"/>
    <property type="evidence" value="ECO:0007669"/>
    <property type="project" value="UniProtKB-KW"/>
</dbReference>
<accession>A0A1V6SZJ7</accession>
<evidence type="ECO:0000313" key="8">
    <source>
        <dbReference type="Proteomes" id="UP000191285"/>
    </source>
</evidence>
<evidence type="ECO:0000256" key="3">
    <source>
        <dbReference type="ARBA" id="ARBA00023004"/>
    </source>
</evidence>
<feature type="domain" description="Rieske" evidence="6">
    <location>
        <begin position="41"/>
        <end position="139"/>
    </location>
</feature>
<protein>
    <recommendedName>
        <fullName evidence="6">Rieske domain-containing protein</fullName>
    </recommendedName>
</protein>
<keyword evidence="2" id="KW-0479">Metal-binding</keyword>
<dbReference type="OrthoDB" id="426882at2759"/>
<dbReference type="PROSITE" id="PS51296">
    <property type="entry name" value="RIESKE"/>
    <property type="match status" value="1"/>
</dbReference>